<keyword evidence="3" id="KW-0458">Lysosome</keyword>
<dbReference type="InterPro" id="IPR006926">
    <property type="entry name" value="Vps16_N"/>
</dbReference>
<evidence type="ECO:0000313" key="7">
    <source>
        <dbReference type="Proteomes" id="UP001558652"/>
    </source>
</evidence>
<dbReference type="InterPro" id="IPR038132">
    <property type="entry name" value="Vps16_C_sf"/>
</dbReference>
<dbReference type="InterPro" id="IPR036322">
    <property type="entry name" value="WD40_repeat_dom_sf"/>
</dbReference>
<evidence type="ECO:0000256" key="2">
    <source>
        <dbReference type="ARBA" id="ARBA00017947"/>
    </source>
</evidence>
<accession>A0ABD0YW39</accession>
<comment type="similarity">
    <text evidence="1 3">Belongs to the VPS16 family.</text>
</comment>
<dbReference type="PIRSF" id="PIRSF007949">
    <property type="entry name" value="VPS16"/>
    <property type="match status" value="1"/>
</dbReference>
<feature type="domain" description="Vps16 C-terminal" evidence="4">
    <location>
        <begin position="510"/>
        <end position="783"/>
    </location>
</feature>
<dbReference type="GO" id="GO:0015031">
    <property type="term" value="P:protein transport"/>
    <property type="evidence" value="ECO:0007669"/>
    <property type="project" value="UniProtKB-KW"/>
</dbReference>
<comment type="function">
    <text evidence="3">Plays a role in vesicle-mediated protein trafficking to lysosomal compartments including the endocytic membrane transport and autophagic pathways. Believed to act as a core component of the putative HOPS and CORVET endosomal tethering complexes.</text>
</comment>
<keyword evidence="7" id="KW-1185">Reference proteome</keyword>
<keyword evidence="3" id="KW-0472">Membrane</keyword>
<dbReference type="Pfam" id="PF04840">
    <property type="entry name" value="Vps16_C"/>
    <property type="match status" value="1"/>
</dbReference>
<keyword evidence="3" id="KW-0967">Endosome</keyword>
<feature type="domain" description="Vps16 N-terminal" evidence="5">
    <location>
        <begin position="6"/>
        <end position="415"/>
    </location>
</feature>
<dbReference type="GO" id="GO:0033263">
    <property type="term" value="C:CORVET complex"/>
    <property type="evidence" value="ECO:0007669"/>
    <property type="project" value="UniProtKB-UniRule"/>
</dbReference>
<protein>
    <recommendedName>
        <fullName evidence="2 3">Vacuolar protein sorting-associated protein 16 homolog</fullName>
    </recommendedName>
</protein>
<dbReference type="AlphaFoldDB" id="A0ABD0YW39"/>
<evidence type="ECO:0000313" key="6">
    <source>
        <dbReference type="EMBL" id="KAL1140171.1"/>
    </source>
</evidence>
<evidence type="ECO:0000256" key="1">
    <source>
        <dbReference type="ARBA" id="ARBA00009250"/>
    </source>
</evidence>
<gene>
    <name evidence="6" type="ORF">AAG570_000103</name>
</gene>
<dbReference type="EMBL" id="JBFDAA010000001">
    <property type="protein sequence ID" value="KAL1140171.1"/>
    <property type="molecule type" value="Genomic_DNA"/>
</dbReference>
<dbReference type="Gene3D" id="1.10.150.780">
    <property type="entry name" value="Vps16, C-terminal region"/>
    <property type="match status" value="1"/>
</dbReference>
<dbReference type="GO" id="GO:0030897">
    <property type="term" value="C:HOPS complex"/>
    <property type="evidence" value="ECO:0007669"/>
    <property type="project" value="UniProtKB-UniRule"/>
</dbReference>
<evidence type="ECO:0000256" key="3">
    <source>
        <dbReference type="PIRNR" id="PIRNR007949"/>
    </source>
</evidence>
<sequence>MTTLLTADWCQHGKDEYFRKFEVYMMEWVGEIKFDTVAFTSTQFGGPIAVTRDKTKVVKVQGTGKPLITIYTASGTFLSSFVWSSGRVTEMGWSSNLDLLCIQEDGAVLIYDMFGNYQHTFGMGQEAQDTKVIAAQVFSSAMGTGVAVLTTTHRVFLVNSVKEPKVKMLPEAPGVNVPPSAWLVVCPERHSRVLFARGKELYSLNEGDSRAVPLNIDLGADSYSIINMAVSSTYDYLAILNNRGKLWLGSLDVRKTLRLFDTWNLSLPKQLVWCGNDAVVINWGSDIEVIAFSEDSIRFNYDSSLFLVQEVDCTRVITLQSHEIIQKVPSVVKEIFRINSNAPGSYLLDASKQFQKKSHRANEYLHLVKPKLFTAVTQCVEAAGHVFSSDTQKMLMKAAQFGKTFLDDCSPETYVMMCRVLRCLNAVRSRQIGIPVTYIQLQVLTVGGLMDLLLIRRQYYLALEIAKFLKIPDKSKILSHWACYKVKQTSIGKDQIAREIADKLGRNEGVSYTAIAMKAADCGRTELAIKLIDYEPRATKQVPLLLRLKEDKAALIKAIDSGNTDLVFTVLLHLKENMQMARFQMEIRNIPLAQALYIKYCQQHNRETLKDIYDQEDNHNALAECFIRDSYSPRNSGMGEASLVAAQEMYKRAKNDVNAALCEEQLRLLKVQHALEEKFGKDLVGKSLHETLKLLLTKNEIKQADKLRADFKVPDRRYWWLRLKVIGEKDNWAELEKLSRVKKSPIGYEPFVDVCLSYDKKYEAQKYLPKIKDELKVKYLVKMG</sequence>
<reference evidence="6 7" key="1">
    <citation type="submission" date="2024-07" db="EMBL/GenBank/DDBJ databases">
        <title>Chromosome-level genome assembly of the water stick insect Ranatra chinensis (Heteroptera: Nepidae).</title>
        <authorList>
            <person name="Liu X."/>
        </authorList>
    </citation>
    <scope>NUCLEOTIDE SEQUENCE [LARGE SCALE GENOMIC DNA]</scope>
    <source>
        <strain evidence="6">Cailab_2021Rc</strain>
        <tissue evidence="6">Muscle</tissue>
    </source>
</reference>
<dbReference type="Proteomes" id="UP001558652">
    <property type="component" value="Unassembled WGS sequence"/>
</dbReference>
<dbReference type="GO" id="GO:0031902">
    <property type="term" value="C:late endosome membrane"/>
    <property type="evidence" value="ECO:0007669"/>
    <property type="project" value="UniProtKB-SubCell"/>
</dbReference>
<name>A0ABD0YW39_9HEMI</name>
<dbReference type="PANTHER" id="PTHR12811:SF0">
    <property type="entry name" value="VACUOLAR PROTEIN SORTING-ASSOCIATED PROTEIN 16 HOMOLOG"/>
    <property type="match status" value="1"/>
</dbReference>
<evidence type="ECO:0000259" key="5">
    <source>
        <dbReference type="Pfam" id="PF04841"/>
    </source>
</evidence>
<comment type="caution">
    <text evidence="6">The sequence shown here is derived from an EMBL/GenBank/DDBJ whole genome shotgun (WGS) entry which is preliminary data.</text>
</comment>
<evidence type="ECO:0000259" key="4">
    <source>
        <dbReference type="Pfam" id="PF04840"/>
    </source>
</evidence>
<dbReference type="SUPFAM" id="SSF50978">
    <property type="entry name" value="WD40 repeat-like"/>
    <property type="match status" value="1"/>
</dbReference>
<comment type="subcellular location">
    <subcellularLocation>
        <location evidence="3">Late endosome membrane</location>
        <topology evidence="3">Peripheral membrane protein</topology>
        <orientation evidence="3">Cytoplasmic side</orientation>
    </subcellularLocation>
    <subcellularLocation>
        <location evidence="3">Lysosome membrane</location>
        <topology evidence="3">Peripheral membrane protein</topology>
        <orientation evidence="3">Cytoplasmic side</orientation>
    </subcellularLocation>
    <text evidence="3">Cytoplasmic, peripheral membrane protein associated with late endosomes/lysosomes.</text>
</comment>
<dbReference type="InterPro" id="IPR016534">
    <property type="entry name" value="VPS16"/>
</dbReference>
<keyword evidence="3" id="KW-0813">Transport</keyword>
<dbReference type="PANTHER" id="PTHR12811">
    <property type="entry name" value="VACUOLAR PROTEIN SORTING VPS16"/>
    <property type="match status" value="1"/>
</dbReference>
<proteinExistence type="inferred from homology"/>
<keyword evidence="3" id="KW-0653">Protein transport</keyword>
<dbReference type="GO" id="GO:0005765">
    <property type="term" value="C:lysosomal membrane"/>
    <property type="evidence" value="ECO:0007669"/>
    <property type="project" value="UniProtKB-SubCell"/>
</dbReference>
<dbReference type="Pfam" id="PF04841">
    <property type="entry name" value="Vps16_N"/>
    <property type="match status" value="1"/>
</dbReference>
<organism evidence="6 7">
    <name type="scientific">Ranatra chinensis</name>
    <dbReference type="NCBI Taxonomy" id="642074"/>
    <lineage>
        <taxon>Eukaryota</taxon>
        <taxon>Metazoa</taxon>
        <taxon>Ecdysozoa</taxon>
        <taxon>Arthropoda</taxon>
        <taxon>Hexapoda</taxon>
        <taxon>Insecta</taxon>
        <taxon>Pterygota</taxon>
        <taxon>Neoptera</taxon>
        <taxon>Paraneoptera</taxon>
        <taxon>Hemiptera</taxon>
        <taxon>Heteroptera</taxon>
        <taxon>Panheteroptera</taxon>
        <taxon>Nepomorpha</taxon>
        <taxon>Nepidae</taxon>
        <taxon>Ranatrinae</taxon>
        <taxon>Ranatra</taxon>
    </lineage>
</organism>
<dbReference type="InterPro" id="IPR006925">
    <property type="entry name" value="Vps16_C"/>
</dbReference>